<gene>
    <name evidence="1" type="ORF">P7K49_035810</name>
</gene>
<sequence length="103" mass="11583">MMGFFCRQGRKSSRIRCIPCLHADVERGSSRSGLPPQEDSLTPLGPEAIFSYENENRGKVLHIYKVLAANGTQNLEGKRQYYLGFTVPSTRSAKFQEDKSLSQ</sequence>
<dbReference type="Proteomes" id="UP001266305">
    <property type="component" value="Unassembled WGS sequence"/>
</dbReference>
<reference evidence="1 2" key="1">
    <citation type="submission" date="2023-05" db="EMBL/GenBank/DDBJ databases">
        <title>B98-5 Cell Line De Novo Hybrid Assembly: An Optical Mapping Approach.</title>
        <authorList>
            <person name="Kananen K."/>
            <person name="Auerbach J.A."/>
            <person name="Kautto E."/>
            <person name="Blachly J.S."/>
        </authorList>
    </citation>
    <scope>NUCLEOTIDE SEQUENCE [LARGE SCALE GENOMIC DNA]</scope>
    <source>
        <strain evidence="1">B95-8</strain>
        <tissue evidence="1">Cell line</tissue>
    </source>
</reference>
<keyword evidence="2" id="KW-1185">Reference proteome</keyword>
<dbReference type="EMBL" id="JASSZA010000020">
    <property type="protein sequence ID" value="KAK2086385.1"/>
    <property type="molecule type" value="Genomic_DNA"/>
</dbReference>
<organism evidence="1 2">
    <name type="scientific">Saguinus oedipus</name>
    <name type="common">Cotton-top tamarin</name>
    <name type="synonym">Oedipomidas oedipus</name>
    <dbReference type="NCBI Taxonomy" id="9490"/>
    <lineage>
        <taxon>Eukaryota</taxon>
        <taxon>Metazoa</taxon>
        <taxon>Chordata</taxon>
        <taxon>Craniata</taxon>
        <taxon>Vertebrata</taxon>
        <taxon>Euteleostomi</taxon>
        <taxon>Mammalia</taxon>
        <taxon>Eutheria</taxon>
        <taxon>Euarchontoglires</taxon>
        <taxon>Primates</taxon>
        <taxon>Haplorrhini</taxon>
        <taxon>Platyrrhini</taxon>
        <taxon>Cebidae</taxon>
        <taxon>Callitrichinae</taxon>
        <taxon>Saguinus</taxon>
    </lineage>
</organism>
<accession>A0ABQ9TPD3</accession>
<name>A0ABQ9TPD3_SAGOE</name>
<proteinExistence type="predicted"/>
<comment type="caution">
    <text evidence="1">The sequence shown here is derived from an EMBL/GenBank/DDBJ whole genome shotgun (WGS) entry which is preliminary data.</text>
</comment>
<protein>
    <submittedName>
        <fullName evidence="1">Uncharacterized protein</fullName>
    </submittedName>
</protein>
<evidence type="ECO:0000313" key="1">
    <source>
        <dbReference type="EMBL" id="KAK2086385.1"/>
    </source>
</evidence>
<evidence type="ECO:0000313" key="2">
    <source>
        <dbReference type="Proteomes" id="UP001266305"/>
    </source>
</evidence>